<sequence length="833" mass="89428">MTESGEGGPDVTQDLRVPWEEDPGDLYEHAPCGYLTTLPDGTIVKVNETFLAWSGYERTDLVGRRRFRDLLGAGDRIYHETHYAPLLNMRGSVSEVAFDLIRKDGRRLPILVNSVLGRDSSGLPRAVRTTVFNATERRSYEKELLAARRAAEASEQRVGALQQVVADLAAAPTAAEVGDAVVRAPGAAFGAEGAQVWLLDADRAQLTLLAGADGGAPAGDDIPLASSRPVARVARRGDLHVIGSVAEAEKHFPELAETMRRTGHRTMVLLPLTAGFAGESVGAEVLGVLSFGFGEERELSDSELRVVRLLGHQAGQALDRARLYDDARRREERATFLAETTRALDEVPRLLPRARRLIDRLVPRMAEWAAVRLQVGPAPLLAGEGGPVPDPERLAQRVALVTANNKAELTDDGPDRDLAVLPLAVGGRVLGTLALRMAPGRPPASAEASFLGDLADRVALALENARLYEQERAVARTLQRSLLASDLPGDPRFAVETHYQAAAQDLEVGGDWFDAFLITPDKLAVVVGDVVGRGIDAATTMGQLRSAIRALASAEAGPARLLERLDRFVDRVESARMATVAYAEVDLSSNELTYACAGHLPPLLAEPGSAPAYLLEGRSGALGTLAGRRARIEHRVPLAAGSRLLLYTDGLIERRTRGIDAGFAMLARAYAGRRASPLPGLTAGLAANLVGPEHADDVCLLCLALGTEDRLERSIGADPQLIASLRADLRGWLASHGVDEQTAQAVLLASSEAVANAIEHGYRNDPFGIVDITTVVSAEAVEVRITDRGDWQNPHGDLARGRGLRLMEQAMDEVTFDRTDGTTVTMRRARGQR</sequence>
<name>A0A2T0RSB9_9ACTN</name>
<evidence type="ECO:0000313" key="5">
    <source>
        <dbReference type="Proteomes" id="UP000239209"/>
    </source>
</evidence>
<dbReference type="Pfam" id="PF13185">
    <property type="entry name" value="GAF_2"/>
    <property type="match status" value="1"/>
</dbReference>
<evidence type="ECO:0000259" key="2">
    <source>
        <dbReference type="PROSITE" id="PS50112"/>
    </source>
</evidence>
<dbReference type="InterPro" id="IPR003594">
    <property type="entry name" value="HATPase_dom"/>
</dbReference>
<dbReference type="SMART" id="SM00065">
    <property type="entry name" value="GAF"/>
    <property type="match status" value="2"/>
</dbReference>
<evidence type="ECO:0000313" key="4">
    <source>
        <dbReference type="EMBL" id="PRY24086.1"/>
    </source>
</evidence>
<dbReference type="Gene3D" id="3.30.450.20">
    <property type="entry name" value="PAS domain"/>
    <property type="match status" value="1"/>
</dbReference>
<dbReference type="InterPro" id="IPR000700">
    <property type="entry name" value="PAS-assoc_C"/>
</dbReference>
<dbReference type="Pfam" id="PF13426">
    <property type="entry name" value="PAS_9"/>
    <property type="match status" value="1"/>
</dbReference>
<dbReference type="SUPFAM" id="SSF55874">
    <property type="entry name" value="ATPase domain of HSP90 chaperone/DNA topoisomerase II/histidine kinase"/>
    <property type="match status" value="1"/>
</dbReference>
<gene>
    <name evidence="4" type="ORF">CLV70_114219</name>
</gene>
<dbReference type="Gene3D" id="3.60.40.10">
    <property type="entry name" value="PPM-type phosphatase domain"/>
    <property type="match status" value="1"/>
</dbReference>
<dbReference type="InterPro" id="IPR000014">
    <property type="entry name" value="PAS"/>
</dbReference>
<dbReference type="NCBIfam" id="TIGR00229">
    <property type="entry name" value="sensory_box"/>
    <property type="match status" value="1"/>
</dbReference>
<feature type="domain" description="PAS" evidence="2">
    <location>
        <begin position="40"/>
        <end position="76"/>
    </location>
</feature>
<dbReference type="PANTHER" id="PTHR43156:SF2">
    <property type="entry name" value="STAGE II SPORULATION PROTEIN E"/>
    <property type="match status" value="1"/>
</dbReference>
<dbReference type="InterPro" id="IPR029016">
    <property type="entry name" value="GAF-like_dom_sf"/>
</dbReference>
<feature type="domain" description="PAC" evidence="3">
    <location>
        <begin position="94"/>
        <end position="146"/>
    </location>
</feature>
<reference evidence="4 5" key="1">
    <citation type="submission" date="2018-03" db="EMBL/GenBank/DDBJ databases">
        <title>Genomic Encyclopedia of Archaeal and Bacterial Type Strains, Phase II (KMG-II): from individual species to whole genera.</title>
        <authorList>
            <person name="Goeker M."/>
        </authorList>
    </citation>
    <scope>NUCLEOTIDE SEQUENCE [LARGE SCALE GENOMIC DNA]</scope>
    <source>
        <strain evidence="4 5">DSM 45348</strain>
    </source>
</reference>
<dbReference type="OrthoDB" id="163538at2"/>
<dbReference type="Gene3D" id="3.30.450.40">
    <property type="match status" value="2"/>
</dbReference>
<dbReference type="Pfam" id="PF07228">
    <property type="entry name" value="SpoIIE"/>
    <property type="match status" value="1"/>
</dbReference>
<dbReference type="Proteomes" id="UP000239209">
    <property type="component" value="Unassembled WGS sequence"/>
</dbReference>
<keyword evidence="4" id="KW-0808">Transferase</keyword>
<dbReference type="PROSITE" id="PS50113">
    <property type="entry name" value="PAC"/>
    <property type="match status" value="1"/>
</dbReference>
<dbReference type="SUPFAM" id="SSF55785">
    <property type="entry name" value="PYP-like sensor domain (PAS domain)"/>
    <property type="match status" value="1"/>
</dbReference>
<evidence type="ECO:0000259" key="3">
    <source>
        <dbReference type="PROSITE" id="PS50113"/>
    </source>
</evidence>
<dbReference type="EMBL" id="PVZG01000014">
    <property type="protein sequence ID" value="PRY24086.1"/>
    <property type="molecule type" value="Genomic_DNA"/>
</dbReference>
<dbReference type="InterPro" id="IPR052016">
    <property type="entry name" value="Bact_Sigma-Reg"/>
</dbReference>
<keyword evidence="5" id="KW-1185">Reference proteome</keyword>
<proteinExistence type="predicted"/>
<dbReference type="InterPro" id="IPR003018">
    <property type="entry name" value="GAF"/>
</dbReference>
<dbReference type="AlphaFoldDB" id="A0A2T0RSB9"/>
<keyword evidence="1" id="KW-0378">Hydrolase</keyword>
<dbReference type="SMART" id="SM00091">
    <property type="entry name" value="PAS"/>
    <property type="match status" value="1"/>
</dbReference>
<dbReference type="GO" id="GO:0016791">
    <property type="term" value="F:phosphatase activity"/>
    <property type="evidence" value="ECO:0007669"/>
    <property type="project" value="TreeGrafter"/>
</dbReference>
<dbReference type="Pfam" id="PF13581">
    <property type="entry name" value="HATPase_c_2"/>
    <property type="match status" value="1"/>
</dbReference>
<dbReference type="InterPro" id="IPR036890">
    <property type="entry name" value="HATPase_C_sf"/>
</dbReference>
<comment type="caution">
    <text evidence="4">The sequence shown here is derived from an EMBL/GenBank/DDBJ whole genome shotgun (WGS) entry which is preliminary data.</text>
</comment>
<evidence type="ECO:0000256" key="1">
    <source>
        <dbReference type="ARBA" id="ARBA00022801"/>
    </source>
</evidence>
<dbReference type="SMART" id="SM00331">
    <property type="entry name" value="PP2C_SIG"/>
    <property type="match status" value="1"/>
</dbReference>
<dbReference type="GO" id="GO:0016301">
    <property type="term" value="F:kinase activity"/>
    <property type="evidence" value="ECO:0007669"/>
    <property type="project" value="UniProtKB-KW"/>
</dbReference>
<dbReference type="CDD" id="cd16936">
    <property type="entry name" value="HATPase_RsbW-like"/>
    <property type="match status" value="1"/>
</dbReference>
<accession>A0A2T0RSB9</accession>
<dbReference type="Gene3D" id="3.30.565.10">
    <property type="entry name" value="Histidine kinase-like ATPase, C-terminal domain"/>
    <property type="match status" value="1"/>
</dbReference>
<dbReference type="SUPFAM" id="SSF55781">
    <property type="entry name" value="GAF domain-like"/>
    <property type="match status" value="2"/>
</dbReference>
<keyword evidence="4" id="KW-0418">Kinase</keyword>
<organism evidence="4 5">
    <name type="scientific">Pseudosporangium ferrugineum</name>
    <dbReference type="NCBI Taxonomy" id="439699"/>
    <lineage>
        <taxon>Bacteria</taxon>
        <taxon>Bacillati</taxon>
        <taxon>Actinomycetota</taxon>
        <taxon>Actinomycetes</taxon>
        <taxon>Micromonosporales</taxon>
        <taxon>Micromonosporaceae</taxon>
        <taxon>Pseudosporangium</taxon>
    </lineage>
</organism>
<dbReference type="RefSeq" id="WP_106129474.1">
    <property type="nucleotide sequence ID" value="NZ_PVZG01000014.1"/>
</dbReference>
<dbReference type="PROSITE" id="PS50112">
    <property type="entry name" value="PAS"/>
    <property type="match status" value="1"/>
</dbReference>
<dbReference type="InterPro" id="IPR036457">
    <property type="entry name" value="PPM-type-like_dom_sf"/>
</dbReference>
<dbReference type="InterPro" id="IPR001932">
    <property type="entry name" value="PPM-type_phosphatase-like_dom"/>
</dbReference>
<protein>
    <submittedName>
        <fullName evidence="4">Serine/threonine-protein kinase RsbW</fullName>
    </submittedName>
</protein>
<dbReference type="CDD" id="cd00130">
    <property type="entry name" value="PAS"/>
    <property type="match status" value="1"/>
</dbReference>
<dbReference type="PANTHER" id="PTHR43156">
    <property type="entry name" value="STAGE II SPORULATION PROTEIN E-RELATED"/>
    <property type="match status" value="1"/>
</dbReference>
<dbReference type="InterPro" id="IPR035965">
    <property type="entry name" value="PAS-like_dom_sf"/>
</dbReference>